<comment type="similarity">
    <text evidence="2 10">Belongs to the PduL family.</text>
</comment>
<dbReference type="PANTHER" id="PTHR39453:SF1">
    <property type="entry name" value="PHOSPHATE PROPANOYLTRANSFERASE"/>
    <property type="match status" value="1"/>
</dbReference>
<evidence type="ECO:0000256" key="5">
    <source>
        <dbReference type="ARBA" id="ARBA00022679"/>
    </source>
</evidence>
<evidence type="ECO:0000256" key="1">
    <source>
        <dbReference type="ARBA" id="ARBA00001947"/>
    </source>
</evidence>
<keyword evidence="8 10" id="KW-0012">Acyltransferase</keyword>
<dbReference type="RefSeq" id="WP_054674281.1">
    <property type="nucleotide sequence ID" value="NZ_PPDB01000003.1"/>
</dbReference>
<sequence>MDREQIRAIVREVIEAMLESSIPVGVSNRHVHLCQEDWDILFPNQAITKKSDLKQTGEFASEQSVTLVGPKGVIQNVRVLGPLRKQSQVEVSLTDARTLGIKPPIVLSGHLESAVEITLCTENGEVTKPICIIAKRHIHMSPDDAKRFHVNDGDRVNVELQTTERTTVFSDVIVRVVPGFVLELHIDTDEANAANVQGSVMARIVQ</sequence>
<accession>A0A2S7ZAB4</accession>
<keyword evidence="12" id="KW-1185">Reference proteome</keyword>
<organism evidence="11 12">
    <name type="scientific">Veillonella denticariosi JCM 15641</name>
    <dbReference type="NCBI Taxonomy" id="1298594"/>
    <lineage>
        <taxon>Bacteria</taxon>
        <taxon>Bacillati</taxon>
        <taxon>Bacillota</taxon>
        <taxon>Negativicutes</taxon>
        <taxon>Veillonellales</taxon>
        <taxon>Veillonellaceae</taxon>
        <taxon>Veillonella</taxon>
    </lineage>
</organism>
<name>A0A2S7ZAB4_9FIRM</name>
<protein>
    <recommendedName>
        <fullName evidence="4 10">Phosphate propanoyltransferase</fullName>
        <ecNumber evidence="3 10">2.3.1.222</ecNumber>
    </recommendedName>
</protein>
<dbReference type="NCBIfam" id="NF011652">
    <property type="entry name" value="PRK15070.1"/>
    <property type="match status" value="1"/>
</dbReference>
<evidence type="ECO:0000313" key="12">
    <source>
        <dbReference type="Proteomes" id="UP000237916"/>
    </source>
</evidence>
<evidence type="ECO:0000256" key="4">
    <source>
        <dbReference type="ARBA" id="ARBA00020837"/>
    </source>
</evidence>
<dbReference type="PANTHER" id="PTHR39453">
    <property type="entry name" value="PHOSPHATE PROPANOYLTRANSFERASE"/>
    <property type="match status" value="1"/>
</dbReference>
<dbReference type="InterPro" id="IPR008300">
    <property type="entry name" value="PTAC"/>
</dbReference>
<dbReference type="EC" id="2.3.1.222" evidence="3 10"/>
<dbReference type="GO" id="GO:0046872">
    <property type="term" value="F:metal ion binding"/>
    <property type="evidence" value="ECO:0007669"/>
    <property type="project" value="UniProtKB-KW"/>
</dbReference>
<comment type="cofactor">
    <cofactor evidence="1">
        <name>Zn(2+)</name>
        <dbReference type="ChEBI" id="CHEBI:29105"/>
    </cofactor>
</comment>
<evidence type="ECO:0000256" key="6">
    <source>
        <dbReference type="ARBA" id="ARBA00022723"/>
    </source>
</evidence>
<comment type="caution">
    <text evidence="11">The sequence shown here is derived from an EMBL/GenBank/DDBJ whole genome shotgun (WGS) entry which is preliminary data.</text>
</comment>
<comment type="pathway">
    <text evidence="10">Polyol metabolism; 1,2-propanediol degradation.</text>
</comment>
<dbReference type="Proteomes" id="UP000237916">
    <property type="component" value="Unassembled WGS sequence"/>
</dbReference>
<dbReference type="Pfam" id="PF06130">
    <property type="entry name" value="PTAC"/>
    <property type="match status" value="1"/>
</dbReference>
<evidence type="ECO:0000256" key="8">
    <source>
        <dbReference type="ARBA" id="ARBA00023315"/>
    </source>
</evidence>
<dbReference type="PIRSF" id="PIRSF010130">
    <property type="entry name" value="PduL"/>
    <property type="match status" value="1"/>
</dbReference>
<dbReference type="EMBL" id="PPDB01000003">
    <property type="protein sequence ID" value="PQL20159.1"/>
    <property type="molecule type" value="Genomic_DNA"/>
</dbReference>
<dbReference type="GO" id="GO:0051144">
    <property type="term" value="P:1,2-propanediol catabolic process"/>
    <property type="evidence" value="ECO:0007669"/>
    <property type="project" value="UniProtKB-UniPathway"/>
</dbReference>
<evidence type="ECO:0000313" key="11">
    <source>
        <dbReference type="EMBL" id="PQL20159.1"/>
    </source>
</evidence>
<comment type="catalytic activity">
    <reaction evidence="9 10">
        <text>propanoyl-CoA + phosphate = propanoyl phosphate + CoA</text>
        <dbReference type="Rhea" id="RHEA:28046"/>
        <dbReference type="ChEBI" id="CHEBI:43474"/>
        <dbReference type="ChEBI" id="CHEBI:57287"/>
        <dbReference type="ChEBI" id="CHEBI:57392"/>
        <dbReference type="ChEBI" id="CHEBI:58933"/>
        <dbReference type="EC" id="2.3.1.222"/>
    </reaction>
</comment>
<keyword evidence="6" id="KW-0479">Metal-binding</keyword>
<comment type="function">
    <text evidence="10">Involved in 1,2-propanediol (1,2-PD) degradation by catalyzing the conversion of propanoyl-CoA to propanoyl-phosphate.</text>
</comment>
<evidence type="ECO:0000256" key="7">
    <source>
        <dbReference type="ARBA" id="ARBA00022833"/>
    </source>
</evidence>
<evidence type="ECO:0000256" key="3">
    <source>
        <dbReference type="ARBA" id="ARBA00012206"/>
    </source>
</evidence>
<keyword evidence="7" id="KW-0862">Zinc</keyword>
<dbReference type="AlphaFoldDB" id="A0A2S7ZAB4"/>
<dbReference type="STRING" id="1298594.GCA_001312465_01702"/>
<evidence type="ECO:0000256" key="2">
    <source>
        <dbReference type="ARBA" id="ARBA00007342"/>
    </source>
</evidence>
<keyword evidence="5 10" id="KW-0808">Transferase</keyword>
<gene>
    <name evidence="11" type="ORF">VEHSUH05_03580</name>
</gene>
<dbReference type="UniPathway" id="UPA00621"/>
<proteinExistence type="inferred from homology"/>
<reference evidence="11 12" key="1">
    <citation type="submission" date="2018-01" db="EMBL/GenBank/DDBJ databases">
        <title>Draft genome sequences of clinical isolates and type strains of oral Veillonella including Veillonella infantum sp., nov.</title>
        <authorList>
            <person name="Mashima I."/>
            <person name="Liao Y.-C."/>
            <person name="Sabharwal A."/>
            <person name="Haase E.M."/>
            <person name="Nakazawa F."/>
            <person name="Scannapieco F.A."/>
        </authorList>
    </citation>
    <scope>NUCLEOTIDE SEQUENCE [LARGE SCALE GENOMIC DNA]</scope>
    <source>
        <strain evidence="11 12">JCM 15641</strain>
    </source>
</reference>
<evidence type="ECO:0000256" key="9">
    <source>
        <dbReference type="ARBA" id="ARBA00047589"/>
    </source>
</evidence>
<dbReference type="OrthoDB" id="9784365at2"/>
<dbReference type="GO" id="GO:0016747">
    <property type="term" value="F:acyltransferase activity, transferring groups other than amino-acyl groups"/>
    <property type="evidence" value="ECO:0007669"/>
    <property type="project" value="InterPro"/>
</dbReference>
<evidence type="ECO:0000256" key="10">
    <source>
        <dbReference type="PIRNR" id="PIRNR010130"/>
    </source>
</evidence>